<dbReference type="EMBL" id="VSRR010000299">
    <property type="protein sequence ID" value="MPC13684.1"/>
    <property type="molecule type" value="Genomic_DNA"/>
</dbReference>
<sequence length="231" mass="25596">MTALPAIRVCTTWDCRRITFVKSFPNLGFIVSVCKNLVCTDKQYFLHTRILLRGKTLLPEYGSVDSGHEEPSEARDFGELPHHIKDKHDAWICLAHGITVPEYASHSSNPTPHSPLGIPDATGAEVTLNLALVDCVVAQREEETIDDAEPEAVTLVRVQTHAAEDVNMLGKRWVIDGPTPWITMANTPTIITTACRVSAYTTAFTPPCKTHGMNDKRILSILMDDIKSKTY</sequence>
<gene>
    <name evidence="1" type="ORF">E2C01_006429</name>
</gene>
<dbReference type="Proteomes" id="UP000324222">
    <property type="component" value="Unassembled WGS sequence"/>
</dbReference>
<evidence type="ECO:0000313" key="2">
    <source>
        <dbReference type="Proteomes" id="UP000324222"/>
    </source>
</evidence>
<proteinExistence type="predicted"/>
<keyword evidence="2" id="KW-1185">Reference proteome</keyword>
<evidence type="ECO:0000313" key="1">
    <source>
        <dbReference type="EMBL" id="MPC13684.1"/>
    </source>
</evidence>
<reference evidence="1 2" key="1">
    <citation type="submission" date="2019-05" db="EMBL/GenBank/DDBJ databases">
        <title>Another draft genome of Portunus trituberculatus and its Hox gene families provides insights of decapod evolution.</title>
        <authorList>
            <person name="Jeong J.-H."/>
            <person name="Song I."/>
            <person name="Kim S."/>
            <person name="Choi T."/>
            <person name="Kim D."/>
            <person name="Ryu S."/>
            <person name="Kim W."/>
        </authorList>
    </citation>
    <scope>NUCLEOTIDE SEQUENCE [LARGE SCALE GENOMIC DNA]</scope>
    <source>
        <tissue evidence="1">Muscle</tissue>
    </source>
</reference>
<comment type="caution">
    <text evidence="1">The sequence shown here is derived from an EMBL/GenBank/DDBJ whole genome shotgun (WGS) entry which is preliminary data.</text>
</comment>
<dbReference type="AlphaFoldDB" id="A0A5B7CY62"/>
<organism evidence="1 2">
    <name type="scientific">Portunus trituberculatus</name>
    <name type="common">Swimming crab</name>
    <name type="synonym">Neptunus trituberculatus</name>
    <dbReference type="NCBI Taxonomy" id="210409"/>
    <lineage>
        <taxon>Eukaryota</taxon>
        <taxon>Metazoa</taxon>
        <taxon>Ecdysozoa</taxon>
        <taxon>Arthropoda</taxon>
        <taxon>Crustacea</taxon>
        <taxon>Multicrustacea</taxon>
        <taxon>Malacostraca</taxon>
        <taxon>Eumalacostraca</taxon>
        <taxon>Eucarida</taxon>
        <taxon>Decapoda</taxon>
        <taxon>Pleocyemata</taxon>
        <taxon>Brachyura</taxon>
        <taxon>Eubrachyura</taxon>
        <taxon>Portunoidea</taxon>
        <taxon>Portunidae</taxon>
        <taxon>Portuninae</taxon>
        <taxon>Portunus</taxon>
    </lineage>
</organism>
<protein>
    <submittedName>
        <fullName evidence="1">Uncharacterized protein</fullName>
    </submittedName>
</protein>
<accession>A0A5B7CY62</accession>
<name>A0A5B7CY62_PORTR</name>